<dbReference type="Pfam" id="PF01636">
    <property type="entry name" value="APH"/>
    <property type="match status" value="1"/>
</dbReference>
<sequence>MAELKWNDRVRLEDVREWIASSIPDSRKVEGPITIFRSNDWGITASFHVYNGHSVQEVVCKIAFLPIFQSSPAIYTALSQLNSGAVPVYINGKTEDGLTWLLFEKFSGHLIREEANLNALIDIAKQMADLQKQFTPIANEHAIPYYSLRHLAVQLPVFVEHAKNVYRPQWTAQQEQLIKNNLDGKEDLLAICDAGILDRMASAMAELCGQLDGFSLPYSIDHLDLHSNNAIRTKGGEVIVFDFEEAVISCPLFSLEKLLDEAAEFENSYSGHKHKIQWSAAQLQLRDAYLLALDPNVRNDRLITMFDYMAAVAPIKYAYQSSYFLEQVGSQHMEAELMAESFVKAWKRIAQLELNKG</sequence>
<keyword evidence="3" id="KW-1185">Reference proteome</keyword>
<evidence type="ECO:0000313" key="2">
    <source>
        <dbReference type="EMBL" id="AQQ54579.1"/>
    </source>
</evidence>
<organism evidence="2 3">
    <name type="scientific">Planococcus lenghuensis</name>
    <dbReference type="NCBI Taxonomy" id="2213202"/>
    <lineage>
        <taxon>Bacteria</taxon>
        <taxon>Bacillati</taxon>
        <taxon>Bacillota</taxon>
        <taxon>Bacilli</taxon>
        <taxon>Bacillales</taxon>
        <taxon>Caryophanaceae</taxon>
        <taxon>Planococcus</taxon>
    </lineage>
</organism>
<evidence type="ECO:0000259" key="1">
    <source>
        <dbReference type="Pfam" id="PF01636"/>
    </source>
</evidence>
<protein>
    <recommendedName>
        <fullName evidence="1">Aminoglycoside phosphotransferase domain-containing protein</fullName>
    </recommendedName>
</protein>
<dbReference type="AlphaFoldDB" id="A0A1Q2L2B4"/>
<dbReference type="Proteomes" id="UP000188184">
    <property type="component" value="Chromosome"/>
</dbReference>
<dbReference type="OrthoDB" id="101887at2"/>
<reference evidence="2 3" key="1">
    <citation type="submission" date="2017-02" db="EMBL/GenBank/DDBJ databases">
        <title>The complete genomic sequence of a novel cold adapted crude oil-degrading bacterium Planococcus qaidamina Y42.</title>
        <authorList>
            <person name="Yang R."/>
        </authorList>
    </citation>
    <scope>NUCLEOTIDE SEQUENCE [LARGE SCALE GENOMIC DNA]</scope>
    <source>
        <strain evidence="2 3">Y42</strain>
    </source>
</reference>
<dbReference type="EMBL" id="CP019640">
    <property type="protein sequence ID" value="AQQ54579.1"/>
    <property type="molecule type" value="Genomic_DNA"/>
</dbReference>
<dbReference type="InterPro" id="IPR002575">
    <property type="entry name" value="Aminoglycoside_PTrfase"/>
</dbReference>
<dbReference type="Gene3D" id="3.90.1200.10">
    <property type="match status" value="1"/>
</dbReference>
<accession>A0A1Q2L2B4</accession>
<dbReference type="RefSeq" id="WP_077590476.1">
    <property type="nucleotide sequence ID" value="NZ_CP019640.1"/>
</dbReference>
<dbReference type="KEGG" id="pmar:B0X71_16695"/>
<feature type="domain" description="Aminoglycoside phosphotransferase" evidence="1">
    <location>
        <begin position="73"/>
        <end position="255"/>
    </location>
</feature>
<proteinExistence type="predicted"/>
<evidence type="ECO:0000313" key="3">
    <source>
        <dbReference type="Proteomes" id="UP000188184"/>
    </source>
</evidence>
<gene>
    <name evidence="2" type="ORF">B0X71_16695</name>
</gene>
<name>A0A1Q2L2B4_9BACL</name>
<dbReference type="SUPFAM" id="SSF56112">
    <property type="entry name" value="Protein kinase-like (PK-like)"/>
    <property type="match status" value="1"/>
</dbReference>
<dbReference type="InterPro" id="IPR011009">
    <property type="entry name" value="Kinase-like_dom_sf"/>
</dbReference>